<protein>
    <recommendedName>
        <fullName evidence="3">Toxin</fullName>
    </recommendedName>
</protein>
<proteinExistence type="predicted"/>
<dbReference type="Proteomes" id="UP000023464">
    <property type="component" value="Unassembled WGS sequence"/>
</dbReference>
<organism evidence="1 2">
    <name type="scientific">Photorhabdus aegyptia</name>
    <dbReference type="NCBI Taxonomy" id="2805098"/>
    <lineage>
        <taxon>Bacteria</taxon>
        <taxon>Pseudomonadati</taxon>
        <taxon>Pseudomonadota</taxon>
        <taxon>Gammaproteobacteria</taxon>
        <taxon>Enterobacterales</taxon>
        <taxon>Morganellaceae</taxon>
        <taxon>Photorhabdus</taxon>
    </lineage>
</organism>
<name>A0A022PJ87_9GAMM</name>
<comment type="caution">
    <text evidence="1">The sequence shown here is derived from an EMBL/GenBank/DDBJ whole genome shotgun (WGS) entry which is preliminary data.</text>
</comment>
<gene>
    <name evidence="1" type="ORF">BA1DRAFT_01731</name>
</gene>
<sequence length="136" mass="14908">MSEIEAISLKAPISVIAKVTNKSPYKLKLIQDSIRLDQGEWTTLPPQVINRSNDNTPGKAIWRSDSNSLLGGVAGRCTYVFVDSKGEIYSIYITWSNPLIGSSSYSISTDYLGDDLHLSYTADGGNNPIVEYMIVS</sequence>
<keyword evidence="2" id="KW-1185">Reference proteome</keyword>
<evidence type="ECO:0000313" key="2">
    <source>
        <dbReference type="Proteomes" id="UP000023464"/>
    </source>
</evidence>
<dbReference type="EMBL" id="JFGV01000020">
    <property type="protein sequence ID" value="EYU15726.1"/>
    <property type="molecule type" value="Genomic_DNA"/>
</dbReference>
<dbReference type="PATRIC" id="fig|1393736.3.peg.1746"/>
<evidence type="ECO:0000313" key="1">
    <source>
        <dbReference type="EMBL" id="EYU15726.1"/>
    </source>
</evidence>
<dbReference type="Gene3D" id="2.60.270.50">
    <property type="match status" value="1"/>
</dbReference>
<dbReference type="RefSeq" id="WP_036777902.1">
    <property type="nucleotide sequence ID" value="NZ_CAWLTM010000095.1"/>
</dbReference>
<reference evidence="1 2" key="1">
    <citation type="submission" date="2014-03" db="EMBL/GenBank/DDBJ databases">
        <title>Draft Genome of Photorhabdus luminescens BA1, an Egyptian Isolate.</title>
        <authorList>
            <person name="Ghazal S."/>
            <person name="Hurst S.G.IV."/>
            <person name="Morris K."/>
            <person name="Thomas K."/>
            <person name="Tisa L.S."/>
        </authorList>
    </citation>
    <scope>NUCLEOTIDE SEQUENCE [LARGE SCALE GENOMIC DNA]</scope>
    <source>
        <strain evidence="1 2">BA1</strain>
    </source>
</reference>
<dbReference type="AlphaFoldDB" id="A0A022PJ87"/>
<accession>A0A022PJ87</accession>
<evidence type="ECO:0008006" key="3">
    <source>
        <dbReference type="Google" id="ProtNLM"/>
    </source>
</evidence>